<dbReference type="Proteomes" id="UP000629098">
    <property type="component" value="Unassembled WGS sequence"/>
</dbReference>
<dbReference type="Pfam" id="PF12049">
    <property type="entry name" value="DUF3531"/>
    <property type="match status" value="1"/>
</dbReference>
<dbReference type="PANTHER" id="PTHR46737">
    <property type="entry name" value="OS02G0827600 PROTEIN"/>
    <property type="match status" value="1"/>
</dbReference>
<organism evidence="1 2">
    <name type="scientific">Iningainema tapete BLCC-T55</name>
    <dbReference type="NCBI Taxonomy" id="2748662"/>
    <lineage>
        <taxon>Bacteria</taxon>
        <taxon>Bacillati</taxon>
        <taxon>Cyanobacteriota</taxon>
        <taxon>Cyanophyceae</taxon>
        <taxon>Nostocales</taxon>
        <taxon>Scytonemataceae</taxon>
        <taxon>Iningainema tapete</taxon>
    </lineage>
</organism>
<gene>
    <name evidence="1" type="ORF">ICL16_21755</name>
</gene>
<evidence type="ECO:0000313" key="2">
    <source>
        <dbReference type="Proteomes" id="UP000629098"/>
    </source>
</evidence>
<proteinExistence type="predicted"/>
<dbReference type="AlphaFoldDB" id="A0A8J7BXY3"/>
<sequence>MQVQFREFNAFDVWIWLKFSTIPSEREKQYVEEVFNSWFYLGKLGAFNAENLQVQETGLDLSYMNYDSEGYDKSLLALMHNMGAFEYERTWGRCWFDLGTSDAIALDILINALKQLSQEYVTIEQLYIGGENEDWPVEDSESRPSFIYDDN</sequence>
<name>A0A8J7BXY3_9CYAN</name>
<comment type="caution">
    <text evidence="1">The sequence shown here is derived from an EMBL/GenBank/DDBJ whole genome shotgun (WGS) entry which is preliminary data.</text>
</comment>
<dbReference type="InterPro" id="IPR021920">
    <property type="entry name" value="DUF3531"/>
</dbReference>
<reference evidence="1" key="1">
    <citation type="submission" date="2020-09" db="EMBL/GenBank/DDBJ databases">
        <title>Iningainema tapete sp. nov. (Scytonemataceae, Cyanobacteria) from greenhouses in central Florida (USA) produces two types of nodularin with biosynthetic potential for microcystin-LR and anabaenopeptins.</title>
        <authorList>
            <person name="Berthold D.E."/>
            <person name="Lefler F.W."/>
            <person name="Huang I.-S."/>
            <person name="Abdulla H."/>
            <person name="Zimba P.V."/>
            <person name="Laughinghouse H.D. IV."/>
        </authorList>
    </citation>
    <scope>NUCLEOTIDE SEQUENCE</scope>
    <source>
        <strain evidence="1">BLCCT55</strain>
    </source>
</reference>
<dbReference type="PANTHER" id="PTHR46737:SF2">
    <property type="entry name" value="OS02G0827600 PROTEIN"/>
    <property type="match status" value="1"/>
</dbReference>
<protein>
    <submittedName>
        <fullName evidence="1">DUF3531 family protein</fullName>
    </submittedName>
</protein>
<dbReference type="RefSeq" id="WP_190831928.1">
    <property type="nucleotide sequence ID" value="NZ_CAWPPI010000072.1"/>
</dbReference>
<dbReference type="EMBL" id="JACXAE010000072">
    <property type="protein sequence ID" value="MBD2774617.1"/>
    <property type="molecule type" value="Genomic_DNA"/>
</dbReference>
<evidence type="ECO:0000313" key="1">
    <source>
        <dbReference type="EMBL" id="MBD2774617.1"/>
    </source>
</evidence>
<accession>A0A8J7BXY3</accession>
<keyword evidence="2" id="KW-1185">Reference proteome</keyword>